<evidence type="ECO:0000313" key="2">
    <source>
        <dbReference type="EMBL" id="TCP21549.1"/>
    </source>
</evidence>
<sequence>MICGPLQVASYQRSRTGALTTYLIRYIDRDCLPHTLLIKASDIHNAGAGVCTRLVDGGLEIFCPVPKMLAFLRAWRPNRHGEITDEFGWVDTVSGPCFALSDKTVLAPAHRKEPLYILGDHQVEPRASGELAAWKELVAQPSEHNPLMLFAISAALAGPLLGMLGLSSGGFNLHGRSSSGKTTALMAAMSVWNDPALLPRWHASPAGMELYAARSRDTSLILDDIPCGDPRALSELVYLAGNGAGKLRGNSNMSLRAVKHWRTVTLTTSEHALTDIFARRGEDIHEGVTVRLADIPAGVWRHGAFQEIGASASANDFSVAMKSAAQQHFGHAGPTFVRTLLKLRPVSGKNHLAKLHLHAREDLKKALQVTRTLEGPELRVLDQLAAAYTAALLADRRAIVSWSRQSIQTAMREVATLWFEARCAIPKDRETDIVDRLIAFLSDSLETCFANLDRGETVDLARHDGWHTEGWIEITTDCLKREVCGRLPLARGARALAAAGLIIPDGSARSLQRRPSARLVPTRKRVYRINRARLDLHARTNTRE</sequence>
<feature type="domain" description="DUF927" evidence="1">
    <location>
        <begin position="1"/>
        <end position="259"/>
    </location>
</feature>
<keyword evidence="3" id="KW-1185">Reference proteome</keyword>
<gene>
    <name evidence="2" type="ORF">EV656_11014</name>
</gene>
<dbReference type="Pfam" id="PF06048">
    <property type="entry name" value="DUF927"/>
    <property type="match status" value="1"/>
</dbReference>
<dbReference type="Proteomes" id="UP000295733">
    <property type="component" value="Unassembled WGS sequence"/>
</dbReference>
<dbReference type="EMBL" id="SLXL01000010">
    <property type="protein sequence ID" value="TCP21549.1"/>
    <property type="molecule type" value="Genomic_DNA"/>
</dbReference>
<evidence type="ECO:0000259" key="1">
    <source>
        <dbReference type="Pfam" id="PF06048"/>
    </source>
</evidence>
<dbReference type="InterPro" id="IPR009270">
    <property type="entry name" value="DUF927"/>
</dbReference>
<name>A0A4R2NJ28_RHOAD</name>
<protein>
    <submittedName>
        <fullName evidence="2">Uncharacterized protein DUF927</fullName>
    </submittedName>
</protein>
<proteinExistence type="predicted"/>
<evidence type="ECO:0000313" key="3">
    <source>
        <dbReference type="Proteomes" id="UP000295733"/>
    </source>
</evidence>
<reference evidence="2 3" key="1">
    <citation type="submission" date="2019-03" db="EMBL/GenBank/DDBJ databases">
        <title>Genomic Encyclopedia of Type Strains, Phase IV (KMG-IV): sequencing the most valuable type-strain genomes for metagenomic binning, comparative biology and taxonomic classification.</title>
        <authorList>
            <person name="Goeker M."/>
        </authorList>
    </citation>
    <scope>NUCLEOTIDE SEQUENCE [LARGE SCALE GENOMIC DNA]</scope>
    <source>
        <strain evidence="2 3">DSM 2781</strain>
    </source>
</reference>
<dbReference type="AlphaFoldDB" id="A0A4R2NJ28"/>
<organism evidence="2 3">
    <name type="scientific">Rhodovulum adriaticum</name>
    <name type="common">Rhodopseudomonas adriatica</name>
    <dbReference type="NCBI Taxonomy" id="35804"/>
    <lineage>
        <taxon>Bacteria</taxon>
        <taxon>Pseudomonadati</taxon>
        <taxon>Pseudomonadota</taxon>
        <taxon>Alphaproteobacteria</taxon>
        <taxon>Rhodobacterales</taxon>
        <taxon>Paracoccaceae</taxon>
        <taxon>Rhodovulum</taxon>
    </lineage>
</organism>
<comment type="caution">
    <text evidence="2">The sequence shown here is derived from an EMBL/GenBank/DDBJ whole genome shotgun (WGS) entry which is preliminary data.</text>
</comment>
<accession>A0A4R2NJ28</accession>